<protein>
    <submittedName>
        <fullName evidence="2">Yir1 protein</fullName>
    </submittedName>
</protein>
<evidence type="ECO:0000313" key="3">
    <source>
        <dbReference type="Proteomes" id="UP000008553"/>
    </source>
</evidence>
<keyword evidence="1" id="KW-1133">Transmembrane helix</keyword>
<name>Q7RBV7_PLAYO</name>
<dbReference type="InterPro" id="IPR006477">
    <property type="entry name" value="Yir_bir_cir"/>
</dbReference>
<dbReference type="NCBIfam" id="TIGR01590">
    <property type="entry name" value="yir-bir-cir_Pla"/>
    <property type="match status" value="1"/>
</dbReference>
<dbReference type="PaxDb" id="73239-Q7RBV7"/>
<feature type="transmembrane region" description="Helical" evidence="1">
    <location>
        <begin position="300"/>
        <end position="318"/>
    </location>
</feature>
<dbReference type="EMBL" id="AABL01001996">
    <property type="protein sequence ID" value="EAA18174.1"/>
    <property type="molecule type" value="Genomic_DNA"/>
</dbReference>
<accession>Q7RBV7</accession>
<dbReference type="Pfam" id="PF06022">
    <property type="entry name" value="Cir_Bir_Yir"/>
    <property type="match status" value="1"/>
</dbReference>
<reference evidence="2 3" key="1">
    <citation type="journal article" date="2002" name="Nature">
        <title>Genome sequence and comparative analysis of the model rodent malaria parasite Plasmodium yoelii yoelii.</title>
        <authorList>
            <person name="Carlton J.M."/>
            <person name="Angiuoli S.V."/>
            <person name="Suh B.B."/>
            <person name="Kooij T.W."/>
            <person name="Pertea M."/>
            <person name="Silva J.C."/>
            <person name="Ermolaeva M.D."/>
            <person name="Allen J.E."/>
            <person name="Selengut J.D."/>
            <person name="Koo H.L."/>
            <person name="Peterson J.D."/>
            <person name="Pop M."/>
            <person name="Kosack D.S."/>
            <person name="Shumway M.F."/>
            <person name="Bidwell S.L."/>
            <person name="Shallom S.J."/>
            <person name="van Aken S.E."/>
            <person name="Riedmuller S.B."/>
            <person name="Feldblyum T.V."/>
            <person name="Cho J.K."/>
            <person name="Quackenbush J."/>
            <person name="Sedegah M."/>
            <person name="Shoaibi A."/>
            <person name="Cummings L.M."/>
            <person name="Florens L."/>
            <person name="Yates J.R."/>
            <person name="Raine J.D."/>
            <person name="Sinden R.E."/>
            <person name="Harris M.A."/>
            <person name="Cunningham D.A."/>
            <person name="Preiser P.R."/>
            <person name="Bergman L.W."/>
            <person name="Vaidya A.B."/>
            <person name="van Lin L.H."/>
            <person name="Janse C.J."/>
            <person name="Waters A.P."/>
            <person name="Smith H.O."/>
            <person name="White O.R."/>
            <person name="Salzberg S.L."/>
            <person name="Venter J.C."/>
            <person name="Fraser C.M."/>
            <person name="Hoffman S.L."/>
            <person name="Gardner M.J."/>
            <person name="Carucci D.J."/>
        </authorList>
    </citation>
    <scope>NUCLEOTIDE SEQUENCE [LARGE SCALE GENOMIC DNA]</scope>
    <source>
        <strain evidence="2 3">17XNL</strain>
    </source>
</reference>
<keyword evidence="3" id="KW-1185">Reference proteome</keyword>
<keyword evidence="1" id="KW-0812">Transmembrane</keyword>
<evidence type="ECO:0000313" key="2">
    <source>
        <dbReference type="EMBL" id="EAA18174.1"/>
    </source>
</evidence>
<organism evidence="2 3">
    <name type="scientific">Plasmodium yoelii yoelii</name>
    <dbReference type="NCBI Taxonomy" id="73239"/>
    <lineage>
        <taxon>Eukaryota</taxon>
        <taxon>Sar</taxon>
        <taxon>Alveolata</taxon>
        <taxon>Apicomplexa</taxon>
        <taxon>Aconoidasida</taxon>
        <taxon>Haemosporida</taxon>
        <taxon>Plasmodiidae</taxon>
        <taxon>Plasmodium</taxon>
        <taxon>Plasmodium (Vinckeia)</taxon>
    </lineage>
</organism>
<dbReference type="AlphaFoldDB" id="Q7RBV7"/>
<gene>
    <name evidence="2" type="ORF">PY06029</name>
</gene>
<dbReference type="InParanoid" id="Q7RBV7"/>
<comment type="caution">
    <text evidence="2">The sequence shown here is derived from an EMBL/GenBank/DDBJ whole genome shotgun (WGS) entry which is preliminary data.</text>
</comment>
<sequence>MQNCIIYTYGKKCINSLQNKAIYPTTIKVYICGRFDKLSNYLPDELSKSTNNDINSLGSIRDYCSNGESDGTGCKTDHDKINGGCRWLFEQNVVTRINDLSNEQLKVFIIYIMIWLNYMINLKKDGKINNLNDFYTNYIKNNMHYTKCNKGNKDCNITLNDKTGYNNFKKIIEENKCLMNIDINDISNFYAAFKSVCNMYTELDASNPNCKDYLEKAQEFVKKYNELNENSNNIDGSSYRQILSTLSTDYNNFKNYCTENGVDCNDIPSLSPIKTKENDLQGSEHISEVTSSSSSIASKLIPVLSIFGAIVFFLGISYKYSLFGSRKRSQKQHLREKLKK</sequence>
<proteinExistence type="predicted"/>
<keyword evidence="1" id="KW-0472">Membrane</keyword>
<dbReference type="Proteomes" id="UP000008553">
    <property type="component" value="Unassembled WGS sequence"/>
</dbReference>
<evidence type="ECO:0000256" key="1">
    <source>
        <dbReference type="SAM" id="Phobius"/>
    </source>
</evidence>